<evidence type="ECO:0000256" key="1">
    <source>
        <dbReference type="ARBA" id="ARBA00023015"/>
    </source>
</evidence>
<dbReference type="InterPro" id="IPR018060">
    <property type="entry name" value="HTH_AraC"/>
</dbReference>
<keyword evidence="1" id="KW-0805">Transcription regulation</keyword>
<proteinExistence type="predicted"/>
<evidence type="ECO:0000313" key="6">
    <source>
        <dbReference type="Proteomes" id="UP000823750"/>
    </source>
</evidence>
<comment type="caution">
    <text evidence="5">The sequence shown here is derived from an EMBL/GenBank/DDBJ whole genome shotgun (WGS) entry which is preliminary data.</text>
</comment>
<dbReference type="PANTHER" id="PTHR43280">
    <property type="entry name" value="ARAC-FAMILY TRANSCRIPTIONAL REGULATOR"/>
    <property type="match status" value="1"/>
</dbReference>
<dbReference type="EMBL" id="JADILX010000109">
    <property type="protein sequence ID" value="MBO8486222.1"/>
    <property type="molecule type" value="Genomic_DNA"/>
</dbReference>
<keyword evidence="3" id="KW-0804">Transcription</keyword>
<sequence length="277" mass="32091">MQPDTDRIRYVETDLSFLEGSPLHFVCGIYLVCVRGVCEVSTGAETFRLCDETELIFLSGTLLQRLSASPDFKARMLLIPKDVFLKAMLPIDTPYLNYADSHPCYTHTPDVRSRMTWKQVCVWMDAARMLFSGTYRTQYPELLEFDYLQGFLIWLFGTIPEKIGREPHLTRQQHICRQFLQLIREYGQKEHSAAFYAGKLCISPRYLHRASTSCLGGKSPKQLIEGQLLAEAKVLLNDMSLTVTEIAELLHFPDQSYLTRFFKRHTGMSPRQYRQKR</sequence>
<dbReference type="SUPFAM" id="SSF46689">
    <property type="entry name" value="Homeodomain-like"/>
    <property type="match status" value="1"/>
</dbReference>
<keyword evidence="2" id="KW-0238">DNA-binding</keyword>
<accession>A0A9D9J638</accession>
<dbReference type="PANTHER" id="PTHR43280:SF32">
    <property type="entry name" value="TRANSCRIPTIONAL REGULATORY PROTEIN"/>
    <property type="match status" value="1"/>
</dbReference>
<dbReference type="InterPro" id="IPR009057">
    <property type="entry name" value="Homeodomain-like_sf"/>
</dbReference>
<feature type="domain" description="HTH araC/xylS-type" evidence="4">
    <location>
        <begin position="177"/>
        <end position="276"/>
    </location>
</feature>
<name>A0A9D9J638_9BACT</name>
<evidence type="ECO:0000313" key="5">
    <source>
        <dbReference type="EMBL" id="MBO8486222.1"/>
    </source>
</evidence>
<reference evidence="5" key="1">
    <citation type="submission" date="2020-10" db="EMBL/GenBank/DDBJ databases">
        <authorList>
            <person name="Gilroy R."/>
        </authorList>
    </citation>
    <scope>NUCLEOTIDE SEQUENCE</scope>
    <source>
        <strain evidence="5">B2-16538</strain>
    </source>
</reference>
<dbReference type="GO" id="GO:0043565">
    <property type="term" value="F:sequence-specific DNA binding"/>
    <property type="evidence" value="ECO:0007669"/>
    <property type="project" value="InterPro"/>
</dbReference>
<dbReference type="PROSITE" id="PS01124">
    <property type="entry name" value="HTH_ARAC_FAMILY_2"/>
    <property type="match status" value="1"/>
</dbReference>
<dbReference type="Gene3D" id="1.10.10.60">
    <property type="entry name" value="Homeodomain-like"/>
    <property type="match status" value="1"/>
</dbReference>
<dbReference type="AlphaFoldDB" id="A0A9D9J638"/>
<evidence type="ECO:0000256" key="2">
    <source>
        <dbReference type="ARBA" id="ARBA00023125"/>
    </source>
</evidence>
<evidence type="ECO:0000259" key="4">
    <source>
        <dbReference type="PROSITE" id="PS01124"/>
    </source>
</evidence>
<dbReference type="GO" id="GO:0003700">
    <property type="term" value="F:DNA-binding transcription factor activity"/>
    <property type="evidence" value="ECO:0007669"/>
    <property type="project" value="InterPro"/>
</dbReference>
<dbReference type="Proteomes" id="UP000823750">
    <property type="component" value="Unassembled WGS sequence"/>
</dbReference>
<dbReference type="Pfam" id="PF12833">
    <property type="entry name" value="HTH_18"/>
    <property type="match status" value="1"/>
</dbReference>
<gene>
    <name evidence="5" type="ORF">IAB78_07350</name>
</gene>
<dbReference type="SMART" id="SM00342">
    <property type="entry name" value="HTH_ARAC"/>
    <property type="match status" value="1"/>
</dbReference>
<organism evidence="5 6">
    <name type="scientific">Candidatus Cryptobacteroides excrementavium</name>
    <dbReference type="NCBI Taxonomy" id="2840759"/>
    <lineage>
        <taxon>Bacteria</taxon>
        <taxon>Pseudomonadati</taxon>
        <taxon>Bacteroidota</taxon>
        <taxon>Bacteroidia</taxon>
        <taxon>Bacteroidales</taxon>
        <taxon>Candidatus Cryptobacteroides</taxon>
    </lineage>
</organism>
<evidence type="ECO:0000256" key="3">
    <source>
        <dbReference type="ARBA" id="ARBA00023163"/>
    </source>
</evidence>
<reference evidence="5" key="2">
    <citation type="journal article" date="2021" name="PeerJ">
        <title>Extensive microbial diversity within the chicken gut microbiome revealed by metagenomics and culture.</title>
        <authorList>
            <person name="Gilroy R."/>
            <person name="Ravi A."/>
            <person name="Getino M."/>
            <person name="Pursley I."/>
            <person name="Horton D.L."/>
            <person name="Alikhan N.F."/>
            <person name="Baker D."/>
            <person name="Gharbi K."/>
            <person name="Hall N."/>
            <person name="Watson M."/>
            <person name="Adriaenssens E.M."/>
            <person name="Foster-Nyarko E."/>
            <person name="Jarju S."/>
            <person name="Secka A."/>
            <person name="Antonio M."/>
            <person name="Oren A."/>
            <person name="Chaudhuri R.R."/>
            <person name="La Ragione R."/>
            <person name="Hildebrand F."/>
            <person name="Pallen M.J."/>
        </authorList>
    </citation>
    <scope>NUCLEOTIDE SEQUENCE</scope>
    <source>
        <strain evidence="5">B2-16538</strain>
    </source>
</reference>
<protein>
    <submittedName>
        <fullName evidence="5">Helix-turn-helix transcriptional regulator</fullName>
    </submittedName>
</protein>